<comment type="caution">
    <text evidence="2">The sequence shown here is derived from an EMBL/GenBank/DDBJ whole genome shotgun (WGS) entry which is preliminary data.</text>
</comment>
<evidence type="ECO:0000313" key="2">
    <source>
        <dbReference type="EMBL" id="CAI0460698.1"/>
    </source>
</evidence>
<protein>
    <submittedName>
        <fullName evidence="2">Uncharacterized protein</fullName>
    </submittedName>
</protein>
<keyword evidence="1" id="KW-0732">Signal</keyword>
<dbReference type="AlphaFoldDB" id="A0AAV0NPX9"/>
<evidence type="ECO:0000313" key="3">
    <source>
        <dbReference type="Proteomes" id="UP001154282"/>
    </source>
</evidence>
<organism evidence="2 3">
    <name type="scientific">Linum tenue</name>
    <dbReference type="NCBI Taxonomy" id="586396"/>
    <lineage>
        <taxon>Eukaryota</taxon>
        <taxon>Viridiplantae</taxon>
        <taxon>Streptophyta</taxon>
        <taxon>Embryophyta</taxon>
        <taxon>Tracheophyta</taxon>
        <taxon>Spermatophyta</taxon>
        <taxon>Magnoliopsida</taxon>
        <taxon>eudicotyledons</taxon>
        <taxon>Gunneridae</taxon>
        <taxon>Pentapetalae</taxon>
        <taxon>rosids</taxon>
        <taxon>fabids</taxon>
        <taxon>Malpighiales</taxon>
        <taxon>Linaceae</taxon>
        <taxon>Linum</taxon>
    </lineage>
</organism>
<proteinExistence type="predicted"/>
<gene>
    <name evidence="2" type="ORF">LITE_LOCUS34596</name>
</gene>
<sequence>ATLLIFLPVLLPLISSLKGYSGWEKFFLREVEDKGTIANQYKSEKRQIWWTEVTGSMGAVEISGVNFKVMLCRLTSKEYMS</sequence>
<accession>A0AAV0NPX9</accession>
<keyword evidence="3" id="KW-1185">Reference proteome</keyword>
<name>A0AAV0NPX9_9ROSI</name>
<feature type="signal peptide" evidence="1">
    <location>
        <begin position="1"/>
        <end position="16"/>
    </location>
</feature>
<dbReference type="EMBL" id="CAMGYJ010000008">
    <property type="protein sequence ID" value="CAI0460698.1"/>
    <property type="molecule type" value="Genomic_DNA"/>
</dbReference>
<feature type="non-terminal residue" evidence="2">
    <location>
        <position position="1"/>
    </location>
</feature>
<feature type="chain" id="PRO_5043594767" evidence="1">
    <location>
        <begin position="17"/>
        <end position="81"/>
    </location>
</feature>
<reference evidence="2" key="1">
    <citation type="submission" date="2022-08" db="EMBL/GenBank/DDBJ databases">
        <authorList>
            <person name="Gutierrez-Valencia J."/>
        </authorList>
    </citation>
    <scope>NUCLEOTIDE SEQUENCE</scope>
</reference>
<evidence type="ECO:0000256" key="1">
    <source>
        <dbReference type="SAM" id="SignalP"/>
    </source>
</evidence>
<dbReference type="Proteomes" id="UP001154282">
    <property type="component" value="Unassembled WGS sequence"/>
</dbReference>